<dbReference type="GO" id="GO:0005576">
    <property type="term" value="C:extracellular region"/>
    <property type="evidence" value="ECO:0007669"/>
    <property type="project" value="InterPro"/>
</dbReference>
<evidence type="ECO:0000313" key="1">
    <source>
        <dbReference type="EMBL" id="KAA1417849.1"/>
    </source>
</evidence>
<dbReference type="AlphaFoldDB" id="A0A5B1LDN5"/>
<dbReference type="Pfam" id="PF03260">
    <property type="entry name" value="Lipoprotein_11"/>
    <property type="match status" value="1"/>
</dbReference>
<organism evidence="1 2">
    <name type="scientific">Nocardioides antri</name>
    <dbReference type="NCBI Taxonomy" id="2607659"/>
    <lineage>
        <taxon>Bacteria</taxon>
        <taxon>Bacillati</taxon>
        <taxon>Actinomycetota</taxon>
        <taxon>Actinomycetes</taxon>
        <taxon>Propionibacteriales</taxon>
        <taxon>Nocardioidaceae</taxon>
        <taxon>Nocardioides</taxon>
    </lineage>
</organism>
<dbReference type="Proteomes" id="UP000324351">
    <property type="component" value="Unassembled WGS sequence"/>
</dbReference>
<keyword evidence="2" id="KW-1185">Reference proteome</keyword>
<accession>A0A5B1LDN5</accession>
<dbReference type="Gene3D" id="2.80.10.50">
    <property type="match status" value="1"/>
</dbReference>
<evidence type="ECO:0000313" key="2">
    <source>
        <dbReference type="Proteomes" id="UP000324351"/>
    </source>
</evidence>
<feature type="non-terminal residue" evidence="1">
    <location>
        <position position="1"/>
    </location>
</feature>
<proteinExistence type="predicted"/>
<comment type="caution">
    <text evidence="1">The sequence shown here is derived from an EMBL/GenBank/DDBJ whole genome shotgun (WGS) entry which is preliminary data.</text>
</comment>
<protein>
    <submittedName>
        <fullName evidence="1">Uncharacterized protein</fullName>
    </submittedName>
</protein>
<reference evidence="1 2" key="2">
    <citation type="submission" date="2019-09" db="EMBL/GenBank/DDBJ databases">
        <authorList>
            <person name="Jin C."/>
        </authorList>
    </citation>
    <scope>NUCLEOTIDE SEQUENCE [LARGE SCALE GENOMIC DNA]</scope>
    <source>
        <strain evidence="1 2">BN140041</strain>
    </source>
</reference>
<reference evidence="1 2" key="1">
    <citation type="submission" date="2019-09" db="EMBL/GenBank/DDBJ databases">
        <title>Nocardioides panacisoli sp. nov., isolated from the soil of a ginseng field.</title>
        <authorList>
            <person name="Cho C."/>
        </authorList>
    </citation>
    <scope>NUCLEOTIDE SEQUENCE [LARGE SCALE GENOMIC DNA]</scope>
    <source>
        <strain evidence="1 2">BN140041</strain>
    </source>
</reference>
<name>A0A5B1LDN5_9ACTN</name>
<dbReference type="EMBL" id="VUJW01000104">
    <property type="protein sequence ID" value="KAA1417849.1"/>
    <property type="molecule type" value="Genomic_DNA"/>
</dbReference>
<gene>
    <name evidence="1" type="ORF">F0U47_20545</name>
</gene>
<dbReference type="InterPro" id="IPR004943">
    <property type="entry name" value="Lipoprotein_11"/>
</dbReference>
<sequence length="40" mass="4382">FNDALELDTIVNASGDRKAVGHDGEVSGLPEIYSWFITPF</sequence>